<name>A0A6J7RKF1_9ZZZZ</name>
<dbReference type="AlphaFoldDB" id="A0A6J7RKF1"/>
<evidence type="ECO:0000256" key="9">
    <source>
        <dbReference type="ARBA" id="ARBA00023146"/>
    </source>
</evidence>
<evidence type="ECO:0000256" key="11">
    <source>
        <dbReference type="ARBA" id="ARBA00048248"/>
    </source>
</evidence>
<sequence>MIFGRLLAMPSVSEDLTARGLINQITDDALLELLDAGGVTLYAGFDPTAASLHVGHLLQLCTLRRLQLGGNRPIALAGGGTGMIGDPGGKSSERPLLSKEEIASNVMAIGEQMKRFLDFDAPSGANQALLLDNAAWLCDLTLLEFLRDIGKHFTVNQMVAKESVRSRLERPDQGISYTEFSYMLLQAYDFAQLNIDHGCTVQIGGSDQWGNITMGIDLVAKRTGEQAYGLTTPLATKADGTKFGKSEAGNERVWLDANRTSPYALYQFFLGVEDAMVDTYLRFFTFLSLEEIDALKVSTNDQPEKREAQRALAAAMIDLIHGPGARERAEEASSALFRGSVASLDEATLRDVVADVPTSSLERSDLDASPLLVDVLSEIGLVKSKSEARRAIEQGGVFVNDVLSEGVDATVSGNDLLFGEFVVVRRGKRSYHVICVS</sequence>
<dbReference type="FunFam" id="1.10.240.10:FF:000001">
    <property type="entry name" value="Tyrosine--tRNA ligase"/>
    <property type="match status" value="1"/>
</dbReference>
<dbReference type="InterPro" id="IPR002942">
    <property type="entry name" value="S4_RNA-bd"/>
</dbReference>
<keyword evidence="3" id="KW-0963">Cytoplasm</keyword>
<dbReference type="PROSITE" id="PS50889">
    <property type="entry name" value="S4"/>
    <property type="match status" value="1"/>
</dbReference>
<evidence type="ECO:0000256" key="3">
    <source>
        <dbReference type="ARBA" id="ARBA00022490"/>
    </source>
</evidence>
<dbReference type="InterPro" id="IPR002305">
    <property type="entry name" value="aa-tRNA-synth_Ic"/>
</dbReference>
<dbReference type="InterPro" id="IPR001412">
    <property type="entry name" value="aa-tRNA-synth_I_CS"/>
</dbReference>
<evidence type="ECO:0000256" key="7">
    <source>
        <dbReference type="ARBA" id="ARBA00022884"/>
    </source>
</evidence>
<dbReference type="GO" id="GO:0005524">
    <property type="term" value="F:ATP binding"/>
    <property type="evidence" value="ECO:0007669"/>
    <property type="project" value="UniProtKB-KW"/>
</dbReference>
<keyword evidence="8" id="KW-0648">Protein biosynthesis</keyword>
<gene>
    <name evidence="13" type="ORF">UFOPK3164_00829</name>
    <name evidence="14" type="ORF">UFOPK3427_01753</name>
    <name evidence="15" type="ORF">UFOPK4112_01471</name>
</gene>
<dbReference type="InterPro" id="IPR024088">
    <property type="entry name" value="Tyr-tRNA-ligase_bac-type"/>
</dbReference>
<evidence type="ECO:0000313" key="15">
    <source>
        <dbReference type="EMBL" id="CAB5029297.1"/>
    </source>
</evidence>
<dbReference type="EMBL" id="CAFBPM010000017">
    <property type="protein sequence ID" value="CAB5029297.1"/>
    <property type="molecule type" value="Genomic_DNA"/>
</dbReference>
<dbReference type="Gene3D" id="1.10.240.10">
    <property type="entry name" value="Tyrosyl-Transfer RNA Synthetase"/>
    <property type="match status" value="1"/>
</dbReference>
<keyword evidence="6" id="KW-0067">ATP-binding</keyword>
<protein>
    <recommendedName>
        <fullName evidence="2">tyrosine--tRNA ligase</fullName>
        <ecNumber evidence="2">6.1.1.1</ecNumber>
    </recommendedName>
    <alternativeName>
        <fullName evidence="10">Tyrosyl-tRNA synthetase</fullName>
    </alternativeName>
</protein>
<dbReference type="GO" id="GO:0004831">
    <property type="term" value="F:tyrosine-tRNA ligase activity"/>
    <property type="evidence" value="ECO:0007669"/>
    <property type="project" value="UniProtKB-EC"/>
</dbReference>
<comment type="subcellular location">
    <subcellularLocation>
        <location evidence="1">Cytoplasm</location>
    </subcellularLocation>
</comment>
<dbReference type="InterPro" id="IPR014729">
    <property type="entry name" value="Rossmann-like_a/b/a_fold"/>
</dbReference>
<evidence type="ECO:0000259" key="12">
    <source>
        <dbReference type="SMART" id="SM00363"/>
    </source>
</evidence>
<dbReference type="FunFam" id="3.40.50.620:FF:000008">
    <property type="entry name" value="Tyrosine--tRNA ligase"/>
    <property type="match status" value="1"/>
</dbReference>
<dbReference type="Pfam" id="PF22421">
    <property type="entry name" value="SYY_C-terminal"/>
    <property type="match status" value="1"/>
</dbReference>
<dbReference type="InterPro" id="IPR054608">
    <property type="entry name" value="SYY-like_C"/>
</dbReference>
<dbReference type="GO" id="GO:0005829">
    <property type="term" value="C:cytosol"/>
    <property type="evidence" value="ECO:0007669"/>
    <property type="project" value="TreeGrafter"/>
</dbReference>
<dbReference type="GO" id="GO:0006437">
    <property type="term" value="P:tyrosyl-tRNA aminoacylation"/>
    <property type="evidence" value="ECO:0007669"/>
    <property type="project" value="InterPro"/>
</dbReference>
<dbReference type="Gene3D" id="3.10.290.10">
    <property type="entry name" value="RNA-binding S4 domain"/>
    <property type="match status" value="1"/>
</dbReference>
<keyword evidence="5" id="KW-0547">Nucleotide-binding</keyword>
<dbReference type="EMBL" id="CAFBLT010000003">
    <property type="protein sequence ID" value="CAB4883386.1"/>
    <property type="molecule type" value="Genomic_DNA"/>
</dbReference>
<evidence type="ECO:0000256" key="10">
    <source>
        <dbReference type="ARBA" id="ARBA00033323"/>
    </source>
</evidence>
<evidence type="ECO:0000256" key="2">
    <source>
        <dbReference type="ARBA" id="ARBA00013160"/>
    </source>
</evidence>
<dbReference type="PRINTS" id="PR01040">
    <property type="entry name" value="TRNASYNTHTYR"/>
</dbReference>
<reference evidence="15" key="1">
    <citation type="submission" date="2020-05" db="EMBL/GenBank/DDBJ databases">
        <authorList>
            <person name="Chiriac C."/>
            <person name="Salcher M."/>
            <person name="Ghai R."/>
            <person name="Kavagutti S V."/>
        </authorList>
    </citation>
    <scope>NUCLEOTIDE SEQUENCE</scope>
</reference>
<accession>A0A6J7RKF1</accession>
<dbReference type="PROSITE" id="PS00178">
    <property type="entry name" value="AA_TRNA_LIGASE_I"/>
    <property type="match status" value="1"/>
</dbReference>
<keyword evidence="9" id="KW-0030">Aminoacyl-tRNA synthetase</keyword>
<organism evidence="15">
    <name type="scientific">freshwater metagenome</name>
    <dbReference type="NCBI Taxonomy" id="449393"/>
    <lineage>
        <taxon>unclassified sequences</taxon>
        <taxon>metagenomes</taxon>
        <taxon>ecological metagenomes</taxon>
    </lineage>
</organism>
<evidence type="ECO:0000256" key="6">
    <source>
        <dbReference type="ARBA" id="ARBA00022840"/>
    </source>
</evidence>
<dbReference type="CDD" id="cd00165">
    <property type="entry name" value="S4"/>
    <property type="match status" value="1"/>
</dbReference>
<dbReference type="PANTHER" id="PTHR11766:SF0">
    <property type="entry name" value="TYROSINE--TRNA LIGASE, MITOCHONDRIAL"/>
    <property type="match status" value="1"/>
</dbReference>
<dbReference type="CDD" id="cd00805">
    <property type="entry name" value="TyrRS_core"/>
    <property type="match status" value="1"/>
</dbReference>
<dbReference type="Gene3D" id="3.40.50.620">
    <property type="entry name" value="HUPs"/>
    <property type="match status" value="1"/>
</dbReference>
<keyword evidence="7" id="KW-0694">RNA-binding</keyword>
<evidence type="ECO:0000313" key="13">
    <source>
        <dbReference type="EMBL" id="CAB4826967.1"/>
    </source>
</evidence>
<comment type="catalytic activity">
    <reaction evidence="11">
        <text>tRNA(Tyr) + L-tyrosine + ATP = L-tyrosyl-tRNA(Tyr) + AMP + diphosphate + H(+)</text>
        <dbReference type="Rhea" id="RHEA:10220"/>
        <dbReference type="Rhea" id="RHEA-COMP:9706"/>
        <dbReference type="Rhea" id="RHEA-COMP:9707"/>
        <dbReference type="ChEBI" id="CHEBI:15378"/>
        <dbReference type="ChEBI" id="CHEBI:30616"/>
        <dbReference type="ChEBI" id="CHEBI:33019"/>
        <dbReference type="ChEBI" id="CHEBI:58315"/>
        <dbReference type="ChEBI" id="CHEBI:78442"/>
        <dbReference type="ChEBI" id="CHEBI:78536"/>
        <dbReference type="ChEBI" id="CHEBI:456215"/>
        <dbReference type="EC" id="6.1.1.1"/>
    </reaction>
</comment>
<feature type="domain" description="RNA-binding S4" evidence="12">
    <location>
        <begin position="371"/>
        <end position="432"/>
    </location>
</feature>
<dbReference type="HAMAP" id="MF_02006">
    <property type="entry name" value="Tyr_tRNA_synth_type1"/>
    <property type="match status" value="1"/>
</dbReference>
<dbReference type="SUPFAM" id="SSF55174">
    <property type="entry name" value="Alpha-L RNA-binding motif"/>
    <property type="match status" value="1"/>
</dbReference>
<dbReference type="InterPro" id="IPR002307">
    <property type="entry name" value="Tyr-tRNA-ligase"/>
</dbReference>
<keyword evidence="4" id="KW-0436">Ligase</keyword>
<dbReference type="Pfam" id="PF00579">
    <property type="entry name" value="tRNA-synt_1b"/>
    <property type="match status" value="1"/>
</dbReference>
<dbReference type="SUPFAM" id="SSF52374">
    <property type="entry name" value="Nucleotidylyl transferase"/>
    <property type="match status" value="1"/>
</dbReference>
<evidence type="ECO:0000313" key="14">
    <source>
        <dbReference type="EMBL" id="CAB4883386.1"/>
    </source>
</evidence>
<evidence type="ECO:0000256" key="5">
    <source>
        <dbReference type="ARBA" id="ARBA00022741"/>
    </source>
</evidence>
<dbReference type="NCBIfam" id="TIGR00234">
    <property type="entry name" value="tyrS"/>
    <property type="match status" value="1"/>
</dbReference>
<dbReference type="EMBL" id="CAFABE010000031">
    <property type="protein sequence ID" value="CAB4826967.1"/>
    <property type="molecule type" value="Genomic_DNA"/>
</dbReference>
<dbReference type="SMART" id="SM00363">
    <property type="entry name" value="S4"/>
    <property type="match status" value="1"/>
</dbReference>
<evidence type="ECO:0000256" key="4">
    <source>
        <dbReference type="ARBA" id="ARBA00022598"/>
    </source>
</evidence>
<dbReference type="PANTHER" id="PTHR11766">
    <property type="entry name" value="TYROSYL-TRNA SYNTHETASE"/>
    <property type="match status" value="1"/>
</dbReference>
<dbReference type="GO" id="GO:0042802">
    <property type="term" value="F:identical protein binding"/>
    <property type="evidence" value="ECO:0007669"/>
    <property type="project" value="UniProtKB-ARBA"/>
</dbReference>
<proteinExistence type="inferred from homology"/>
<evidence type="ECO:0000256" key="8">
    <source>
        <dbReference type="ARBA" id="ARBA00022917"/>
    </source>
</evidence>
<dbReference type="InterPro" id="IPR024107">
    <property type="entry name" value="Tyr-tRNA-ligase_bac_1"/>
</dbReference>
<dbReference type="GO" id="GO:0003723">
    <property type="term" value="F:RNA binding"/>
    <property type="evidence" value="ECO:0007669"/>
    <property type="project" value="UniProtKB-KW"/>
</dbReference>
<dbReference type="EC" id="6.1.1.1" evidence="2"/>
<dbReference type="InterPro" id="IPR036986">
    <property type="entry name" value="S4_RNA-bd_sf"/>
</dbReference>
<evidence type="ECO:0000256" key="1">
    <source>
        <dbReference type="ARBA" id="ARBA00004496"/>
    </source>
</evidence>